<protein>
    <submittedName>
        <fullName evidence="1">Uncharacterized protein</fullName>
    </submittedName>
</protein>
<dbReference type="Proteomes" id="UP000010552">
    <property type="component" value="Unassembled WGS sequence"/>
</dbReference>
<organism evidence="1 2">
    <name type="scientific">Pteropus alecto</name>
    <name type="common">Black flying fox</name>
    <dbReference type="NCBI Taxonomy" id="9402"/>
    <lineage>
        <taxon>Eukaryota</taxon>
        <taxon>Metazoa</taxon>
        <taxon>Chordata</taxon>
        <taxon>Craniata</taxon>
        <taxon>Vertebrata</taxon>
        <taxon>Euteleostomi</taxon>
        <taxon>Mammalia</taxon>
        <taxon>Eutheria</taxon>
        <taxon>Laurasiatheria</taxon>
        <taxon>Chiroptera</taxon>
        <taxon>Yinpterochiroptera</taxon>
        <taxon>Pteropodoidea</taxon>
        <taxon>Pteropodidae</taxon>
        <taxon>Pteropodinae</taxon>
        <taxon>Pteropus</taxon>
    </lineage>
</organism>
<proteinExistence type="predicted"/>
<dbReference type="AlphaFoldDB" id="L5KC71"/>
<gene>
    <name evidence="1" type="ORF">PAL_GLEAN10003034</name>
</gene>
<reference evidence="2" key="1">
    <citation type="journal article" date="2013" name="Science">
        <title>Comparative analysis of bat genomes provides insight into the evolution of flight and immunity.</title>
        <authorList>
            <person name="Zhang G."/>
            <person name="Cowled C."/>
            <person name="Shi Z."/>
            <person name="Huang Z."/>
            <person name="Bishop-Lilly K.A."/>
            <person name="Fang X."/>
            <person name="Wynne J.W."/>
            <person name="Xiong Z."/>
            <person name="Baker M.L."/>
            <person name="Zhao W."/>
            <person name="Tachedjian M."/>
            <person name="Zhu Y."/>
            <person name="Zhou P."/>
            <person name="Jiang X."/>
            <person name="Ng J."/>
            <person name="Yang L."/>
            <person name="Wu L."/>
            <person name="Xiao J."/>
            <person name="Feng Y."/>
            <person name="Chen Y."/>
            <person name="Sun X."/>
            <person name="Zhang Y."/>
            <person name="Marsh G.A."/>
            <person name="Crameri G."/>
            <person name="Broder C.C."/>
            <person name="Frey K.G."/>
            <person name="Wang L.F."/>
            <person name="Wang J."/>
        </authorList>
    </citation>
    <scope>NUCLEOTIDE SEQUENCE [LARGE SCALE GENOMIC DNA]</scope>
</reference>
<dbReference type="InParanoid" id="L5KC71"/>
<sequence>MQQEGPIIRGGSSELHPVYSHENECEELVGTQDTGGAQGGAVSHPVIVTDKLTPKTGLGVGWSVVLTTKAAITWGITVDRSTKRLTSAMWV</sequence>
<keyword evidence="2" id="KW-1185">Reference proteome</keyword>
<dbReference type="EMBL" id="KB030840">
    <property type="protein sequence ID" value="ELK09150.1"/>
    <property type="molecule type" value="Genomic_DNA"/>
</dbReference>
<accession>L5KC71</accession>
<name>L5KC71_PTEAL</name>
<evidence type="ECO:0000313" key="1">
    <source>
        <dbReference type="EMBL" id="ELK09150.1"/>
    </source>
</evidence>
<evidence type="ECO:0000313" key="2">
    <source>
        <dbReference type="Proteomes" id="UP000010552"/>
    </source>
</evidence>